<reference evidence="1" key="1">
    <citation type="submission" date="2023-09" db="EMBL/GenBank/DDBJ databases">
        <title>Vallitalea sediminicola and Vallitalea maricola sp. nov., anaerobic bacteria isolated from marine sediment.</title>
        <authorList>
            <person name="Hirano S."/>
            <person name="Maeda A."/>
            <person name="Terahara T."/>
            <person name="Mori K."/>
            <person name="Hamada M."/>
            <person name="Matsumoto R."/>
            <person name="Kobayashi T."/>
        </authorList>
    </citation>
    <scope>NUCLEOTIDE SEQUENCE</scope>
    <source>
        <strain evidence="1">AN17-2</strain>
    </source>
</reference>
<dbReference type="EMBL" id="BTPU01000016">
    <property type="protein sequence ID" value="GMQ61843.1"/>
    <property type="molecule type" value="Genomic_DNA"/>
</dbReference>
<gene>
    <name evidence="1" type="ORF">AN2V17_10730</name>
</gene>
<organism evidence="1 2">
    <name type="scientific">Vallitalea maricola</name>
    <dbReference type="NCBI Taxonomy" id="3074433"/>
    <lineage>
        <taxon>Bacteria</taxon>
        <taxon>Bacillati</taxon>
        <taxon>Bacillota</taxon>
        <taxon>Clostridia</taxon>
        <taxon>Lachnospirales</taxon>
        <taxon>Vallitaleaceae</taxon>
        <taxon>Vallitalea</taxon>
    </lineage>
</organism>
<dbReference type="Proteomes" id="UP001374599">
    <property type="component" value="Unassembled WGS sequence"/>
</dbReference>
<accession>A0ACB5UIV6</accession>
<evidence type="ECO:0000313" key="1">
    <source>
        <dbReference type="EMBL" id="GMQ61843.1"/>
    </source>
</evidence>
<proteinExistence type="predicted"/>
<sequence>MTCVAPVVFDECGINLCREIKIPECLLEENPCTKAIELKVIDIDFSIGEIDGSCVETLPKRPNCVRVTLSKLKVRFAAKLLDRHCRVLAEECFQALYLPDKDSPHCDDDTNPSSITIDLYAPYGLSYYGECKECIPCINYLGFVEGPDRNNELRQGIGCQGLAKVIEFDLDDGCMAVGLSLYLKTIYFIQYRLKHAGLCVPPKCIPINPCEQNPCLEFVEGDLLEQSIQPLELCTRPKTIKPCCYDPVEDPTPADEAATKTECDNCL</sequence>
<protein>
    <submittedName>
        <fullName evidence="1">Uncharacterized protein</fullName>
    </submittedName>
</protein>
<evidence type="ECO:0000313" key="2">
    <source>
        <dbReference type="Proteomes" id="UP001374599"/>
    </source>
</evidence>
<comment type="caution">
    <text evidence="1">The sequence shown here is derived from an EMBL/GenBank/DDBJ whole genome shotgun (WGS) entry which is preliminary data.</text>
</comment>
<name>A0ACB5UIV6_9FIRM</name>
<keyword evidence="2" id="KW-1185">Reference proteome</keyword>